<evidence type="ECO:0000256" key="1">
    <source>
        <dbReference type="ARBA" id="ARBA00023284"/>
    </source>
</evidence>
<protein>
    <recommendedName>
        <fullName evidence="2">Thioredoxin domain-containing protein</fullName>
    </recommendedName>
</protein>
<evidence type="ECO:0000313" key="4">
    <source>
        <dbReference type="Proteomes" id="UP000600214"/>
    </source>
</evidence>
<dbReference type="Proteomes" id="UP000600214">
    <property type="component" value="Unassembled WGS sequence"/>
</dbReference>
<feature type="domain" description="Thioredoxin" evidence="2">
    <location>
        <begin position="315"/>
        <end position="452"/>
    </location>
</feature>
<dbReference type="InterPro" id="IPR050553">
    <property type="entry name" value="Thioredoxin_ResA/DsbE_sf"/>
</dbReference>
<dbReference type="InterPro" id="IPR017937">
    <property type="entry name" value="Thioredoxin_CS"/>
</dbReference>
<sequence length="452" mass="51625">MAQTSFTDTPADYYNRFTNSTQGDLNEASALFCIRKLAADKKAIQLLEDLIHNSYAQAVINSPFPSGTDSAASRQQRRVHDFNKSLLIKIIADTNKVLTHTIQPLFLYSNIESAAGDNAKLASLTERFIAEELSAQDIYSNRAGRYGLMIYGKISSIPELKPLSEKLLQVLYNHLEKGQIADLEAPDLYKAEKRAWFRYLYAYANYVRSENESDFNKKKAHLKKAFEYSPDLADNNHKSAYFYDMHFVLNENKESFREDYLEFLTNHTSDQNDVLSTLLQITLQQPEYKEKLKTAYGKAKGNDEGFAKYWIENVNQYGKTAPPISLSMLDKSKFLSKAGTGKWLLVDFWGTWCGPCRSEHPALQKFYDSIIKTNPDKITLLTIACRDTEAEVNSYINEKKFSFPVAMSDNQIEKTYKVPGYPTKLLVTPEGKYIPVPFGSDWISFVKHYTDL</sequence>
<dbReference type="InterPro" id="IPR000866">
    <property type="entry name" value="AhpC/TSA"/>
</dbReference>
<dbReference type="PANTHER" id="PTHR42852:SF17">
    <property type="entry name" value="THIOREDOXIN-LIKE PROTEIN HI_1115"/>
    <property type="match status" value="1"/>
</dbReference>
<accession>A0ABQ1YR66</accession>
<keyword evidence="1" id="KW-0676">Redox-active center</keyword>
<dbReference type="PANTHER" id="PTHR42852">
    <property type="entry name" value="THIOL:DISULFIDE INTERCHANGE PROTEIN DSBE"/>
    <property type="match status" value="1"/>
</dbReference>
<dbReference type="SUPFAM" id="SSF52833">
    <property type="entry name" value="Thioredoxin-like"/>
    <property type="match status" value="1"/>
</dbReference>
<evidence type="ECO:0000313" key="3">
    <source>
        <dbReference type="EMBL" id="GGH35659.1"/>
    </source>
</evidence>
<dbReference type="EMBL" id="BMIA01000002">
    <property type="protein sequence ID" value="GGH35659.1"/>
    <property type="molecule type" value="Genomic_DNA"/>
</dbReference>
<dbReference type="InterPro" id="IPR036249">
    <property type="entry name" value="Thioredoxin-like_sf"/>
</dbReference>
<dbReference type="InterPro" id="IPR013766">
    <property type="entry name" value="Thioredoxin_domain"/>
</dbReference>
<comment type="caution">
    <text evidence="3">The sequence shown here is derived from an EMBL/GenBank/DDBJ whole genome shotgun (WGS) entry which is preliminary data.</text>
</comment>
<dbReference type="CDD" id="cd02966">
    <property type="entry name" value="TlpA_like_family"/>
    <property type="match status" value="1"/>
</dbReference>
<reference evidence="4" key="1">
    <citation type="journal article" date="2019" name="Int. J. Syst. Evol. Microbiol.">
        <title>The Global Catalogue of Microorganisms (GCM) 10K type strain sequencing project: providing services to taxonomists for standard genome sequencing and annotation.</title>
        <authorList>
            <consortium name="The Broad Institute Genomics Platform"/>
            <consortium name="The Broad Institute Genome Sequencing Center for Infectious Disease"/>
            <person name="Wu L."/>
            <person name="Ma J."/>
        </authorList>
    </citation>
    <scope>NUCLEOTIDE SEQUENCE [LARGE SCALE GENOMIC DNA]</scope>
    <source>
        <strain evidence="4">CGMCC 1.15288</strain>
    </source>
</reference>
<name>A0ABQ1YR66_9BACT</name>
<gene>
    <name evidence="3" type="ORF">GCM10007423_27440</name>
</gene>
<dbReference type="PROSITE" id="PS00194">
    <property type="entry name" value="THIOREDOXIN_1"/>
    <property type="match status" value="1"/>
</dbReference>
<keyword evidence="4" id="KW-1185">Reference proteome</keyword>
<evidence type="ECO:0000259" key="2">
    <source>
        <dbReference type="PROSITE" id="PS51352"/>
    </source>
</evidence>
<dbReference type="Pfam" id="PF00578">
    <property type="entry name" value="AhpC-TSA"/>
    <property type="match status" value="1"/>
</dbReference>
<dbReference type="Gene3D" id="3.40.30.10">
    <property type="entry name" value="Glutaredoxin"/>
    <property type="match status" value="1"/>
</dbReference>
<proteinExistence type="predicted"/>
<dbReference type="PROSITE" id="PS51352">
    <property type="entry name" value="THIOREDOXIN_2"/>
    <property type="match status" value="1"/>
</dbReference>
<organism evidence="3 4">
    <name type="scientific">Dyadobacter endophyticus</name>
    <dbReference type="NCBI Taxonomy" id="1749036"/>
    <lineage>
        <taxon>Bacteria</taxon>
        <taxon>Pseudomonadati</taxon>
        <taxon>Bacteroidota</taxon>
        <taxon>Cytophagia</taxon>
        <taxon>Cytophagales</taxon>
        <taxon>Spirosomataceae</taxon>
        <taxon>Dyadobacter</taxon>
    </lineage>
</organism>